<dbReference type="AlphaFoldDB" id="A0A8J3KXW9"/>
<keyword evidence="2" id="KW-0732">Signal</keyword>
<proteinExistence type="predicted"/>
<dbReference type="EMBL" id="BONH01000079">
    <property type="protein sequence ID" value="GIG03210.1"/>
    <property type="molecule type" value="Genomic_DNA"/>
</dbReference>
<dbReference type="InterPro" id="IPR016138">
    <property type="entry name" value="Ribosome_inactivat_prot_sub1"/>
</dbReference>
<dbReference type="GO" id="GO:0030598">
    <property type="term" value="F:rRNA N-glycosylase activity"/>
    <property type="evidence" value="ECO:0007669"/>
    <property type="project" value="InterPro"/>
</dbReference>
<dbReference type="GO" id="GO:0017148">
    <property type="term" value="P:negative regulation of translation"/>
    <property type="evidence" value="ECO:0007669"/>
    <property type="project" value="InterPro"/>
</dbReference>
<keyword evidence="1" id="KW-1133">Transmembrane helix</keyword>
<dbReference type="SUPFAM" id="SSF56371">
    <property type="entry name" value="Ribosome inactivating proteins (RIP)"/>
    <property type="match status" value="1"/>
</dbReference>
<dbReference type="Gene3D" id="3.40.420.10">
    <property type="entry name" value="Ricin (A subunit), domain 1"/>
    <property type="match status" value="1"/>
</dbReference>
<reference evidence="3 4" key="1">
    <citation type="submission" date="2021-01" db="EMBL/GenBank/DDBJ databases">
        <title>Whole genome shotgun sequence of Catellatospora citrea NBRC 14495.</title>
        <authorList>
            <person name="Komaki H."/>
            <person name="Tamura T."/>
        </authorList>
    </citation>
    <scope>NUCLEOTIDE SEQUENCE [LARGE SCALE GENOMIC DNA]</scope>
    <source>
        <strain evidence="3 4">NBRC 14495</strain>
    </source>
</reference>
<gene>
    <name evidence="3" type="ORF">Cci01nite_83030</name>
</gene>
<keyword evidence="4" id="KW-1185">Reference proteome</keyword>
<dbReference type="InterPro" id="IPR001574">
    <property type="entry name" value="Ribosome_inactivat_prot"/>
</dbReference>
<feature type="signal peptide" evidence="2">
    <location>
        <begin position="1"/>
        <end position="27"/>
    </location>
</feature>
<name>A0A8J3KXW9_9ACTN</name>
<dbReference type="RefSeq" id="WP_120319030.1">
    <property type="nucleotide sequence ID" value="NZ_BONH01000079.1"/>
</dbReference>
<comment type="caution">
    <text evidence="3">The sequence shown here is derived from an EMBL/GenBank/DDBJ whole genome shotgun (WGS) entry which is preliminary data.</text>
</comment>
<accession>A0A8J3KXW9</accession>
<feature type="chain" id="PRO_5039510429" description="Ribosome inactivating protein" evidence="2">
    <location>
        <begin position="28"/>
        <end position="292"/>
    </location>
</feature>
<evidence type="ECO:0000313" key="3">
    <source>
        <dbReference type="EMBL" id="GIG03210.1"/>
    </source>
</evidence>
<dbReference type="Proteomes" id="UP000659904">
    <property type="component" value="Unassembled WGS sequence"/>
</dbReference>
<dbReference type="InterPro" id="IPR036041">
    <property type="entry name" value="Ribosome-inact_prot_sf"/>
</dbReference>
<keyword evidence="1" id="KW-0812">Transmembrane</keyword>
<evidence type="ECO:0000256" key="1">
    <source>
        <dbReference type="SAM" id="Phobius"/>
    </source>
</evidence>
<dbReference type="Pfam" id="PF00161">
    <property type="entry name" value="RIP"/>
    <property type="match status" value="1"/>
</dbReference>
<protein>
    <recommendedName>
        <fullName evidence="5">Ribosome inactivating protein</fullName>
    </recommendedName>
</protein>
<evidence type="ECO:0000256" key="2">
    <source>
        <dbReference type="SAM" id="SignalP"/>
    </source>
</evidence>
<sequence>MTLTIRRSGVWVVALALVASLLTLAHARPAEANPAPGTTRTIIRWDISGMNRTTTYDRQIAAQRYSAMVQEVRDVSGHAVVNGVGETTTQHHIIELQIWNGANFVATAYMWADTLFVFGFYTVNGWHQFFNDATLYQDAQQMLGIIATMLPWNGNYTTMPGGTAAERQNFGYTGTTLYNALLDLSQIQNRIQNGTRDTASRNIIRMIGAVAEAARFQRVRNTVYNGILNDLGGYLSNDETTYENNWDRISTWVTNLINGVPQAPLVLGLSTYYTVAGLIAQLYYVEIKNQRL</sequence>
<evidence type="ECO:0008006" key="5">
    <source>
        <dbReference type="Google" id="ProtNLM"/>
    </source>
</evidence>
<evidence type="ECO:0000313" key="4">
    <source>
        <dbReference type="Proteomes" id="UP000659904"/>
    </source>
</evidence>
<keyword evidence="1" id="KW-0472">Membrane</keyword>
<feature type="transmembrane region" description="Helical" evidence="1">
    <location>
        <begin position="265"/>
        <end position="285"/>
    </location>
</feature>
<organism evidence="3 4">
    <name type="scientific">Catellatospora citrea</name>
    <dbReference type="NCBI Taxonomy" id="53366"/>
    <lineage>
        <taxon>Bacteria</taxon>
        <taxon>Bacillati</taxon>
        <taxon>Actinomycetota</taxon>
        <taxon>Actinomycetes</taxon>
        <taxon>Micromonosporales</taxon>
        <taxon>Micromonosporaceae</taxon>
        <taxon>Catellatospora</taxon>
    </lineage>
</organism>